<dbReference type="SUPFAM" id="SSF54106">
    <property type="entry name" value="LysM domain"/>
    <property type="match status" value="2"/>
</dbReference>
<keyword evidence="2" id="KW-0732">Signal</keyword>
<reference evidence="4 5" key="1">
    <citation type="journal article" date="2018" name="IMA Fungus">
        <title>IMA Genome-F 9: Draft genome sequence of Annulohypoxylon stygium, Aspergillus mulundensis, Berkeleyomyces basicola (syn. Thielaviopsis basicola), Ceratocystis smalleyi, two Cercospora beticola strains, Coleophoma cylindrospora, Fusarium fracticaudum, Phialophora cf. hyalina, and Morchella septimelata.</title>
        <authorList>
            <person name="Wingfield B.D."/>
            <person name="Bills G.F."/>
            <person name="Dong Y."/>
            <person name="Huang W."/>
            <person name="Nel W.J."/>
            <person name="Swalarsk-Parry B.S."/>
            <person name="Vaghefi N."/>
            <person name="Wilken P.M."/>
            <person name="An Z."/>
            <person name="de Beer Z.W."/>
            <person name="De Vos L."/>
            <person name="Chen L."/>
            <person name="Duong T.A."/>
            <person name="Gao Y."/>
            <person name="Hammerbacher A."/>
            <person name="Kikkert J.R."/>
            <person name="Li Y."/>
            <person name="Li H."/>
            <person name="Li K."/>
            <person name="Li Q."/>
            <person name="Liu X."/>
            <person name="Ma X."/>
            <person name="Naidoo K."/>
            <person name="Pethybridge S.J."/>
            <person name="Sun J."/>
            <person name="Steenkamp E.T."/>
            <person name="van der Nest M.A."/>
            <person name="van Wyk S."/>
            <person name="Wingfield M.J."/>
            <person name="Xiong C."/>
            <person name="Yue Q."/>
            <person name="Zhang X."/>
        </authorList>
    </citation>
    <scope>NUCLEOTIDE SEQUENCE [LARGE SCALE GENOMIC DNA]</scope>
    <source>
        <strain evidence="4 5">BP6252</strain>
    </source>
</reference>
<gene>
    <name evidence="4" type="ORF">BP6252_05068</name>
</gene>
<accession>A0A3D8RSP5</accession>
<dbReference type="OrthoDB" id="2107166at2759"/>
<dbReference type="GO" id="GO:0008932">
    <property type="term" value="F:lytic endotransglycosylase activity"/>
    <property type="evidence" value="ECO:0007669"/>
    <property type="project" value="TreeGrafter"/>
</dbReference>
<dbReference type="STRING" id="1849047.A0A3D8RSP5"/>
<feature type="domain" description="LysM" evidence="3">
    <location>
        <begin position="54"/>
        <end position="99"/>
    </location>
</feature>
<dbReference type="InterPro" id="IPR018392">
    <property type="entry name" value="LysM"/>
</dbReference>
<feature type="signal peptide" evidence="2">
    <location>
        <begin position="1"/>
        <end position="20"/>
    </location>
</feature>
<evidence type="ECO:0000256" key="2">
    <source>
        <dbReference type="SAM" id="SignalP"/>
    </source>
</evidence>
<dbReference type="PANTHER" id="PTHR33734:SF22">
    <property type="entry name" value="MEMBRANE-BOUND LYTIC MUREIN TRANSGLYCOSYLASE D"/>
    <property type="match status" value="1"/>
</dbReference>
<feature type="chain" id="PRO_5017696440" description="LysM domain-containing protein" evidence="2">
    <location>
        <begin position="21"/>
        <end position="217"/>
    </location>
</feature>
<evidence type="ECO:0000259" key="3">
    <source>
        <dbReference type="PROSITE" id="PS51782"/>
    </source>
</evidence>
<protein>
    <recommendedName>
        <fullName evidence="3">LysM domain-containing protein</fullName>
    </recommendedName>
</protein>
<feature type="compositionally biased region" description="Polar residues" evidence="1">
    <location>
        <begin position="178"/>
        <end position="194"/>
    </location>
</feature>
<comment type="caution">
    <text evidence="4">The sequence shown here is derived from an EMBL/GenBank/DDBJ whole genome shotgun (WGS) entry which is preliminary data.</text>
</comment>
<dbReference type="AlphaFoldDB" id="A0A3D8RSP5"/>
<dbReference type="CDD" id="cd00118">
    <property type="entry name" value="LysM"/>
    <property type="match status" value="2"/>
</dbReference>
<dbReference type="PANTHER" id="PTHR33734">
    <property type="entry name" value="LYSM DOMAIN-CONTAINING GPI-ANCHORED PROTEIN 2"/>
    <property type="match status" value="1"/>
</dbReference>
<organism evidence="4 5">
    <name type="scientific">Coleophoma cylindrospora</name>
    <dbReference type="NCBI Taxonomy" id="1849047"/>
    <lineage>
        <taxon>Eukaryota</taxon>
        <taxon>Fungi</taxon>
        <taxon>Dikarya</taxon>
        <taxon>Ascomycota</taxon>
        <taxon>Pezizomycotina</taxon>
        <taxon>Leotiomycetes</taxon>
        <taxon>Helotiales</taxon>
        <taxon>Dermateaceae</taxon>
        <taxon>Coleophoma</taxon>
    </lineage>
</organism>
<dbReference type="Pfam" id="PF01476">
    <property type="entry name" value="LysM"/>
    <property type="match status" value="2"/>
</dbReference>
<keyword evidence="5" id="KW-1185">Reference proteome</keyword>
<feature type="domain" description="LysM" evidence="3">
    <location>
        <begin position="125"/>
        <end position="171"/>
    </location>
</feature>
<dbReference type="SMART" id="SM00257">
    <property type="entry name" value="LysM"/>
    <property type="match status" value="2"/>
</dbReference>
<dbReference type="EMBL" id="PDLM01000005">
    <property type="protein sequence ID" value="RDW77015.1"/>
    <property type="molecule type" value="Genomic_DNA"/>
</dbReference>
<proteinExistence type="predicted"/>
<dbReference type="Proteomes" id="UP000256645">
    <property type="component" value="Unassembled WGS sequence"/>
</dbReference>
<dbReference type="Gene3D" id="3.10.350.10">
    <property type="entry name" value="LysM domain"/>
    <property type="match status" value="2"/>
</dbReference>
<feature type="region of interest" description="Disordered" evidence="1">
    <location>
        <begin position="178"/>
        <end position="198"/>
    </location>
</feature>
<dbReference type="PROSITE" id="PS51782">
    <property type="entry name" value="LYSM"/>
    <property type="match status" value="2"/>
</dbReference>
<evidence type="ECO:0000313" key="4">
    <source>
        <dbReference type="EMBL" id="RDW77015.1"/>
    </source>
</evidence>
<name>A0A3D8RSP5_9HELO</name>
<sequence length="217" mass="22196">MKLIPTLLLASASFFLSTAAAPATTKTTSTAAKTSATAKPTGTGAIGTNCNIVANHTVVAGDTFSAIASAAKVTVDQVTFVNPQITNIRLINPGDVIHIPNSKCVAPAAAPLAEPTATCSNGTATTYTVVAGDTLIIIAKEKLGITLPALQAANPQITDPNKINVGDVLNIPLCKNQGTTPATGSGGKNSTTKAVQMPTRRETVFEIEARSRRSEIS</sequence>
<evidence type="ECO:0000256" key="1">
    <source>
        <dbReference type="SAM" id="MobiDB-lite"/>
    </source>
</evidence>
<dbReference type="InterPro" id="IPR036779">
    <property type="entry name" value="LysM_dom_sf"/>
</dbReference>
<evidence type="ECO:0000313" key="5">
    <source>
        <dbReference type="Proteomes" id="UP000256645"/>
    </source>
</evidence>